<reference evidence="9 10" key="1">
    <citation type="journal article" date="2018" name="Sci. Rep.">
        <title>Genomic signatures of local adaptation to the degree of environmental predictability in rotifers.</title>
        <authorList>
            <person name="Franch-Gras L."/>
            <person name="Hahn C."/>
            <person name="Garcia-Roger E.M."/>
            <person name="Carmona M.J."/>
            <person name="Serra M."/>
            <person name="Gomez A."/>
        </authorList>
    </citation>
    <scope>NUCLEOTIDE SEQUENCE [LARGE SCALE GENOMIC DNA]</scope>
    <source>
        <strain evidence="9">HYR1</strain>
    </source>
</reference>
<dbReference type="EMBL" id="REGN01000341">
    <property type="protein sequence ID" value="RNA42627.1"/>
    <property type="molecule type" value="Genomic_DNA"/>
</dbReference>
<evidence type="ECO:0000313" key="10">
    <source>
        <dbReference type="Proteomes" id="UP000276133"/>
    </source>
</evidence>
<keyword evidence="2" id="KW-0813">Transport</keyword>
<gene>
    <name evidence="9" type="ORF">BpHYR1_052538</name>
</gene>
<evidence type="ECO:0000256" key="4">
    <source>
        <dbReference type="ARBA" id="ARBA00022519"/>
    </source>
</evidence>
<evidence type="ECO:0000256" key="3">
    <source>
        <dbReference type="ARBA" id="ARBA00022475"/>
    </source>
</evidence>
<evidence type="ECO:0000313" key="9">
    <source>
        <dbReference type="EMBL" id="RNA42627.1"/>
    </source>
</evidence>
<proteinExistence type="predicted"/>
<comment type="caution">
    <text evidence="9">The sequence shown here is derived from an EMBL/GenBank/DDBJ whole genome shotgun (WGS) entry which is preliminary data.</text>
</comment>
<protein>
    <submittedName>
        <fullName evidence="9">Uncharacterized protein</fullName>
    </submittedName>
</protein>
<keyword evidence="5 8" id="KW-0812">Transmembrane</keyword>
<sequence length="79" mass="8283">MASAFLGGFFNKAQPVHPYNAVLGGFLLVFGARLAGGCNTGHGISGTSHLFIGSIVAMMSMFASGILLGFFARTNDFFF</sequence>
<dbReference type="PANTHER" id="PTHR30574:SF1">
    <property type="entry name" value="SULPHUR TRANSPORT DOMAIN-CONTAINING PROTEIN"/>
    <property type="match status" value="1"/>
</dbReference>
<dbReference type="GO" id="GO:0005886">
    <property type="term" value="C:plasma membrane"/>
    <property type="evidence" value="ECO:0007669"/>
    <property type="project" value="UniProtKB-SubCell"/>
</dbReference>
<evidence type="ECO:0000256" key="8">
    <source>
        <dbReference type="SAM" id="Phobius"/>
    </source>
</evidence>
<dbReference type="AlphaFoldDB" id="A0A3M7T3X4"/>
<evidence type="ECO:0000256" key="7">
    <source>
        <dbReference type="ARBA" id="ARBA00023136"/>
    </source>
</evidence>
<keyword evidence="10" id="KW-1185">Reference proteome</keyword>
<comment type="subcellular location">
    <subcellularLocation>
        <location evidence="1">Cell inner membrane</location>
        <topology evidence="1">Multi-pass membrane protein</topology>
    </subcellularLocation>
</comment>
<dbReference type="InterPro" id="IPR007272">
    <property type="entry name" value="Sulf_transp_TsuA/YedE"/>
</dbReference>
<dbReference type="PANTHER" id="PTHR30574">
    <property type="entry name" value="INNER MEMBRANE PROTEIN YEDE"/>
    <property type="match status" value="1"/>
</dbReference>
<feature type="transmembrane region" description="Helical" evidence="8">
    <location>
        <begin position="20"/>
        <end position="38"/>
    </location>
</feature>
<evidence type="ECO:0000256" key="1">
    <source>
        <dbReference type="ARBA" id="ARBA00004429"/>
    </source>
</evidence>
<evidence type="ECO:0000256" key="5">
    <source>
        <dbReference type="ARBA" id="ARBA00022692"/>
    </source>
</evidence>
<dbReference type="Pfam" id="PF04143">
    <property type="entry name" value="Sulf_transp"/>
    <property type="match status" value="1"/>
</dbReference>
<dbReference type="Proteomes" id="UP000276133">
    <property type="component" value="Unassembled WGS sequence"/>
</dbReference>
<dbReference type="STRING" id="10195.A0A3M7T3X4"/>
<name>A0A3M7T3X4_BRAPC</name>
<accession>A0A3M7T3X4</accession>
<dbReference type="OrthoDB" id="10254418at2759"/>
<organism evidence="9 10">
    <name type="scientific">Brachionus plicatilis</name>
    <name type="common">Marine rotifer</name>
    <name type="synonym">Brachionus muelleri</name>
    <dbReference type="NCBI Taxonomy" id="10195"/>
    <lineage>
        <taxon>Eukaryota</taxon>
        <taxon>Metazoa</taxon>
        <taxon>Spiralia</taxon>
        <taxon>Gnathifera</taxon>
        <taxon>Rotifera</taxon>
        <taxon>Eurotatoria</taxon>
        <taxon>Monogononta</taxon>
        <taxon>Pseudotrocha</taxon>
        <taxon>Ploima</taxon>
        <taxon>Brachionidae</taxon>
        <taxon>Brachionus</taxon>
    </lineage>
</organism>
<feature type="transmembrane region" description="Helical" evidence="8">
    <location>
        <begin position="50"/>
        <end position="72"/>
    </location>
</feature>
<keyword evidence="6 8" id="KW-1133">Transmembrane helix</keyword>
<keyword evidence="4" id="KW-0997">Cell inner membrane</keyword>
<keyword evidence="7 8" id="KW-0472">Membrane</keyword>
<keyword evidence="3" id="KW-1003">Cell membrane</keyword>
<evidence type="ECO:0000256" key="2">
    <source>
        <dbReference type="ARBA" id="ARBA00022448"/>
    </source>
</evidence>
<evidence type="ECO:0000256" key="6">
    <source>
        <dbReference type="ARBA" id="ARBA00022989"/>
    </source>
</evidence>